<keyword evidence="1" id="KW-0812">Transmembrane</keyword>
<reference evidence="2 3" key="1">
    <citation type="journal article" date="2016" name="Nat. Commun.">
        <title>Thousands of microbial genomes shed light on interconnected biogeochemical processes in an aquifer system.</title>
        <authorList>
            <person name="Anantharaman K."/>
            <person name="Brown C.T."/>
            <person name="Hug L.A."/>
            <person name="Sharon I."/>
            <person name="Castelle C.J."/>
            <person name="Probst A.J."/>
            <person name="Thomas B.C."/>
            <person name="Singh A."/>
            <person name="Wilkins M.J."/>
            <person name="Karaoz U."/>
            <person name="Brodie E.L."/>
            <person name="Williams K.H."/>
            <person name="Hubbard S.S."/>
            <person name="Banfield J.F."/>
        </authorList>
    </citation>
    <scope>NUCLEOTIDE SEQUENCE [LARGE SCALE GENOMIC DNA]</scope>
</reference>
<keyword evidence="1" id="KW-0472">Membrane</keyword>
<name>A0A1F6ED86_9BACT</name>
<feature type="transmembrane region" description="Helical" evidence="1">
    <location>
        <begin position="7"/>
        <end position="29"/>
    </location>
</feature>
<accession>A0A1F6ED86</accession>
<protein>
    <submittedName>
        <fullName evidence="2">Uncharacterized protein</fullName>
    </submittedName>
</protein>
<dbReference type="STRING" id="1798508.A3A35_00455"/>
<organism evidence="2 3">
    <name type="scientific">Candidatus Kaiserbacteria bacterium RIFCSPLOWO2_01_FULL_51_21</name>
    <dbReference type="NCBI Taxonomy" id="1798508"/>
    <lineage>
        <taxon>Bacteria</taxon>
        <taxon>Candidatus Kaiseribacteriota</taxon>
    </lineage>
</organism>
<proteinExistence type="predicted"/>
<sequence>MRIPRTVGILVAVVAGCILAGVLYAFMFVRIKDENTEIAMLQVTIDTAADQQAKLESAKEVFALTLREREELDRYILSNDAVVDFIEDLEGLKTITGAVVQVVTVNVAASGTASSTTEGLTLTLNAEGSWNQVMHLLSIIETLPYSVRITNVGLHKLGGGGKGKTVYWQETITFVVQKFR</sequence>
<evidence type="ECO:0000313" key="3">
    <source>
        <dbReference type="Proteomes" id="UP000179115"/>
    </source>
</evidence>
<evidence type="ECO:0000256" key="1">
    <source>
        <dbReference type="SAM" id="Phobius"/>
    </source>
</evidence>
<gene>
    <name evidence="2" type="ORF">A3A35_00455</name>
</gene>
<dbReference type="AlphaFoldDB" id="A0A1F6ED86"/>
<keyword evidence="1" id="KW-1133">Transmembrane helix</keyword>
<evidence type="ECO:0000313" key="2">
    <source>
        <dbReference type="EMBL" id="OGG71629.1"/>
    </source>
</evidence>
<comment type="caution">
    <text evidence="2">The sequence shown here is derived from an EMBL/GenBank/DDBJ whole genome shotgun (WGS) entry which is preliminary data.</text>
</comment>
<dbReference type="EMBL" id="MFLV01000011">
    <property type="protein sequence ID" value="OGG71629.1"/>
    <property type="molecule type" value="Genomic_DNA"/>
</dbReference>
<dbReference type="Proteomes" id="UP000179115">
    <property type="component" value="Unassembled WGS sequence"/>
</dbReference>
<dbReference type="PROSITE" id="PS51257">
    <property type="entry name" value="PROKAR_LIPOPROTEIN"/>
    <property type="match status" value="1"/>
</dbReference>